<evidence type="ECO:0000313" key="16">
    <source>
        <dbReference type="EMBL" id="KIE46426.1"/>
    </source>
</evidence>
<keyword evidence="17" id="KW-1185">Reference proteome</keyword>
<dbReference type="PANTHER" id="PTHR43472">
    <property type="entry name" value="PHOSPHORIBOSYLAMINE--GLYCINE LIGASE"/>
    <property type="match status" value="1"/>
</dbReference>
<evidence type="ECO:0000256" key="9">
    <source>
        <dbReference type="ARBA" id="ARBA00023211"/>
    </source>
</evidence>
<dbReference type="GO" id="GO:0046872">
    <property type="term" value="F:metal ion binding"/>
    <property type="evidence" value="ECO:0007669"/>
    <property type="project" value="UniProtKB-KW"/>
</dbReference>
<proteinExistence type="inferred from homology"/>
<evidence type="ECO:0000256" key="13">
    <source>
        <dbReference type="HAMAP-Rule" id="MF_00138"/>
    </source>
</evidence>
<comment type="cofactor">
    <cofactor evidence="1">
        <name>Mn(2+)</name>
        <dbReference type="ChEBI" id="CHEBI:29035"/>
    </cofactor>
</comment>
<name>A0A0C1R7D7_9CLOT</name>
<dbReference type="InterPro" id="IPR037123">
    <property type="entry name" value="PRibGlycinamide_synth_C_sf"/>
</dbReference>
<dbReference type="UniPathway" id="UPA00074">
    <property type="reaction ID" value="UER00125"/>
</dbReference>
<dbReference type="InterPro" id="IPR016185">
    <property type="entry name" value="PreATP-grasp_dom_sf"/>
</dbReference>
<keyword evidence="4 13" id="KW-0436">Ligase</keyword>
<dbReference type="OrthoDB" id="9807240at2"/>
<dbReference type="RefSeq" id="WP_039633898.1">
    <property type="nucleotide sequence ID" value="NZ_AYSO01000017.1"/>
</dbReference>
<dbReference type="STRING" id="29341.RSJ17_15740"/>
<dbReference type="InterPro" id="IPR011054">
    <property type="entry name" value="Rudment_hybrid_motif"/>
</dbReference>
<evidence type="ECO:0000313" key="17">
    <source>
        <dbReference type="Proteomes" id="UP000031366"/>
    </source>
</evidence>
<dbReference type="AlphaFoldDB" id="A0A0C1R7D7"/>
<comment type="pathway">
    <text evidence="2 13">Purine metabolism; IMP biosynthesis via de novo pathway; N(1)-(5-phospho-D-ribosyl)glycinamide from 5-phospho-alpha-D-ribose 1-diphosphate: step 2/2.</text>
</comment>
<dbReference type="PROSITE" id="PS50975">
    <property type="entry name" value="ATP_GRASP"/>
    <property type="match status" value="1"/>
</dbReference>
<dbReference type="GO" id="GO:0006189">
    <property type="term" value="P:'de novo' IMP biosynthetic process"/>
    <property type="evidence" value="ECO:0007669"/>
    <property type="project" value="UniProtKB-UniRule"/>
</dbReference>
<keyword evidence="8 14" id="KW-0067">ATP-binding</keyword>
<dbReference type="Proteomes" id="UP000031366">
    <property type="component" value="Unassembled WGS sequence"/>
</dbReference>
<organism evidence="16 17">
    <name type="scientific">Clostridium argentinense CDC 2741</name>
    <dbReference type="NCBI Taxonomy" id="1418104"/>
    <lineage>
        <taxon>Bacteria</taxon>
        <taxon>Bacillati</taxon>
        <taxon>Bacillota</taxon>
        <taxon>Clostridia</taxon>
        <taxon>Eubacteriales</taxon>
        <taxon>Clostridiaceae</taxon>
        <taxon>Clostridium</taxon>
    </lineage>
</organism>
<evidence type="ECO:0000256" key="11">
    <source>
        <dbReference type="ARBA" id="ARBA00042242"/>
    </source>
</evidence>
<evidence type="ECO:0000256" key="8">
    <source>
        <dbReference type="ARBA" id="ARBA00022840"/>
    </source>
</evidence>
<dbReference type="SUPFAM" id="SSF56059">
    <property type="entry name" value="Glutathione synthetase ATP-binding domain-like"/>
    <property type="match status" value="1"/>
</dbReference>
<dbReference type="Gene3D" id="3.90.600.10">
    <property type="entry name" value="Phosphoribosylglycinamide synthetase, C-terminal domain"/>
    <property type="match status" value="1"/>
</dbReference>
<dbReference type="SUPFAM" id="SSF52440">
    <property type="entry name" value="PreATP-grasp domain"/>
    <property type="match status" value="1"/>
</dbReference>
<dbReference type="InterPro" id="IPR020561">
    <property type="entry name" value="PRibGlycinamid_synth_ATP-grasp"/>
</dbReference>
<keyword evidence="5" id="KW-0479">Metal-binding</keyword>
<dbReference type="GO" id="GO:0005524">
    <property type="term" value="F:ATP binding"/>
    <property type="evidence" value="ECO:0007669"/>
    <property type="project" value="UniProtKB-UniRule"/>
</dbReference>
<dbReference type="NCBIfam" id="TIGR00877">
    <property type="entry name" value="purD"/>
    <property type="match status" value="1"/>
</dbReference>
<reference evidence="16 17" key="1">
    <citation type="journal article" date="2015" name="Infect. Genet. Evol.">
        <title>Genomic sequences of six botulinum neurotoxin-producing strains representing three clostridial species illustrate the mobility and diversity of botulinum neurotoxin genes.</title>
        <authorList>
            <person name="Smith T.J."/>
            <person name="Hill K.K."/>
            <person name="Xie G."/>
            <person name="Foley B.T."/>
            <person name="Williamson C.H."/>
            <person name="Foster J.T."/>
            <person name="Johnson S.L."/>
            <person name="Chertkov O."/>
            <person name="Teshima H."/>
            <person name="Gibbons H.S."/>
            <person name="Johnsky L.A."/>
            <person name="Karavis M.A."/>
            <person name="Smith L.A."/>
        </authorList>
    </citation>
    <scope>NUCLEOTIDE SEQUENCE [LARGE SCALE GENOMIC DNA]</scope>
    <source>
        <strain evidence="16 17">CDC 2741</strain>
    </source>
</reference>
<keyword evidence="7 13" id="KW-0658">Purine biosynthesis</keyword>
<dbReference type="EC" id="6.3.4.13" evidence="3 13"/>
<evidence type="ECO:0000256" key="5">
    <source>
        <dbReference type="ARBA" id="ARBA00022723"/>
    </source>
</evidence>
<feature type="domain" description="ATP-grasp" evidence="15">
    <location>
        <begin position="107"/>
        <end position="313"/>
    </location>
</feature>
<dbReference type="HAMAP" id="MF_00138">
    <property type="entry name" value="GARS"/>
    <property type="match status" value="1"/>
</dbReference>
<protein>
    <recommendedName>
        <fullName evidence="3 13">Phosphoribosylamine--glycine ligase</fullName>
        <ecNumber evidence="3 13">6.3.4.13</ecNumber>
    </recommendedName>
    <alternativeName>
        <fullName evidence="13">GARS</fullName>
    </alternativeName>
    <alternativeName>
        <fullName evidence="11 13">Glycinamide ribonucleotide synthetase</fullName>
    </alternativeName>
    <alternativeName>
        <fullName evidence="12 13">Phosphoribosylglycinamide synthetase</fullName>
    </alternativeName>
</protein>
<dbReference type="SMART" id="SM01210">
    <property type="entry name" value="GARS_C"/>
    <property type="match status" value="1"/>
</dbReference>
<dbReference type="InterPro" id="IPR000115">
    <property type="entry name" value="PRibGlycinamide_synth"/>
</dbReference>
<keyword evidence="9" id="KW-0464">Manganese</keyword>
<dbReference type="Pfam" id="PF02844">
    <property type="entry name" value="GARS_N"/>
    <property type="match status" value="1"/>
</dbReference>
<dbReference type="Gene3D" id="3.30.1490.20">
    <property type="entry name" value="ATP-grasp fold, A domain"/>
    <property type="match status" value="1"/>
</dbReference>
<evidence type="ECO:0000256" key="3">
    <source>
        <dbReference type="ARBA" id="ARBA00013255"/>
    </source>
</evidence>
<dbReference type="Pfam" id="PF02843">
    <property type="entry name" value="GARS_C"/>
    <property type="match status" value="1"/>
</dbReference>
<dbReference type="InterPro" id="IPR013815">
    <property type="entry name" value="ATP_grasp_subdomain_1"/>
</dbReference>
<evidence type="ECO:0000256" key="12">
    <source>
        <dbReference type="ARBA" id="ARBA00042864"/>
    </source>
</evidence>
<evidence type="ECO:0000256" key="7">
    <source>
        <dbReference type="ARBA" id="ARBA00022755"/>
    </source>
</evidence>
<dbReference type="Gene3D" id="3.30.470.20">
    <property type="entry name" value="ATP-grasp fold, B domain"/>
    <property type="match status" value="1"/>
</dbReference>
<dbReference type="InterPro" id="IPR020560">
    <property type="entry name" value="PRibGlycinamide_synth_C-dom"/>
</dbReference>
<dbReference type="Gene3D" id="3.40.50.20">
    <property type="match status" value="1"/>
</dbReference>
<dbReference type="SUPFAM" id="SSF51246">
    <property type="entry name" value="Rudiment single hybrid motif"/>
    <property type="match status" value="1"/>
</dbReference>
<dbReference type="InterPro" id="IPR011761">
    <property type="entry name" value="ATP-grasp"/>
</dbReference>
<dbReference type="GO" id="GO:0004637">
    <property type="term" value="F:phosphoribosylamine-glycine ligase activity"/>
    <property type="evidence" value="ECO:0007669"/>
    <property type="project" value="UniProtKB-UniRule"/>
</dbReference>
<evidence type="ECO:0000256" key="6">
    <source>
        <dbReference type="ARBA" id="ARBA00022741"/>
    </source>
</evidence>
<evidence type="ECO:0000256" key="10">
    <source>
        <dbReference type="ARBA" id="ARBA00038345"/>
    </source>
</evidence>
<accession>A0A0C1R7D7</accession>
<evidence type="ECO:0000256" key="14">
    <source>
        <dbReference type="PROSITE-ProRule" id="PRU00409"/>
    </source>
</evidence>
<dbReference type="GO" id="GO:0009113">
    <property type="term" value="P:purine nucleobase biosynthetic process"/>
    <property type="evidence" value="ECO:0007669"/>
    <property type="project" value="InterPro"/>
</dbReference>
<evidence type="ECO:0000256" key="4">
    <source>
        <dbReference type="ARBA" id="ARBA00022598"/>
    </source>
</evidence>
<dbReference type="SMART" id="SM01209">
    <property type="entry name" value="GARS_A"/>
    <property type="match status" value="1"/>
</dbReference>
<keyword evidence="6 14" id="KW-0547">Nucleotide-binding</keyword>
<dbReference type="EMBL" id="AYSO01000017">
    <property type="protein sequence ID" value="KIE46426.1"/>
    <property type="molecule type" value="Genomic_DNA"/>
</dbReference>
<dbReference type="PANTHER" id="PTHR43472:SF1">
    <property type="entry name" value="PHOSPHORIBOSYLAMINE--GLYCINE LIGASE, CHLOROPLASTIC"/>
    <property type="match status" value="1"/>
</dbReference>
<dbReference type="InterPro" id="IPR020562">
    <property type="entry name" value="PRibGlycinamide_synth_N"/>
</dbReference>
<dbReference type="Pfam" id="PF01071">
    <property type="entry name" value="GARS_A"/>
    <property type="match status" value="1"/>
</dbReference>
<evidence type="ECO:0000256" key="2">
    <source>
        <dbReference type="ARBA" id="ARBA00005174"/>
    </source>
</evidence>
<comment type="similarity">
    <text evidence="10 13">Belongs to the GARS family.</text>
</comment>
<evidence type="ECO:0000259" key="15">
    <source>
        <dbReference type="PROSITE" id="PS50975"/>
    </source>
</evidence>
<comment type="caution">
    <text evidence="16">The sequence shown here is derived from an EMBL/GenBank/DDBJ whole genome shotgun (WGS) entry which is preliminary data.</text>
</comment>
<comment type="catalytic activity">
    <reaction evidence="13">
        <text>5-phospho-beta-D-ribosylamine + glycine + ATP = N(1)-(5-phospho-beta-D-ribosyl)glycinamide + ADP + phosphate + H(+)</text>
        <dbReference type="Rhea" id="RHEA:17453"/>
        <dbReference type="ChEBI" id="CHEBI:15378"/>
        <dbReference type="ChEBI" id="CHEBI:30616"/>
        <dbReference type="ChEBI" id="CHEBI:43474"/>
        <dbReference type="ChEBI" id="CHEBI:57305"/>
        <dbReference type="ChEBI" id="CHEBI:58681"/>
        <dbReference type="ChEBI" id="CHEBI:143788"/>
        <dbReference type="ChEBI" id="CHEBI:456216"/>
        <dbReference type="EC" id="6.3.4.13"/>
    </reaction>
</comment>
<dbReference type="FunFam" id="3.40.50.20:FF:000006">
    <property type="entry name" value="Phosphoribosylamine--glycine ligase, chloroplastic"/>
    <property type="match status" value="1"/>
</dbReference>
<gene>
    <name evidence="13 16" type="primary">purD</name>
    <name evidence="16" type="ORF">U732_1956</name>
</gene>
<evidence type="ECO:0000256" key="1">
    <source>
        <dbReference type="ARBA" id="ARBA00001936"/>
    </source>
</evidence>
<sequence>MKILLIGNGGREHALAWKMSQSSLVKKIYCAPGNGGTAFENKCENVNLKSINEYLTFAYENKIDLTVVGPETPLCEGIVDIFKAHDLKIFGPSKEGAKLEGSKSFSKAFMKKYGVKTAEYESFNDVTEALKYIEHCSFPAVIKADGLAAGKGVVIANSREEANNTIKEFMEKDIFSGAGKSIIIEEFLEGVEASILSITDGETIIPFISSKDHKAIYDENKGPNTGGMGALAPNPHCNEEVLKEFYENIMSPTLKGIKSENIDYVGIIFFGLMITKKGIYLLEYNVRMGDPETQVVLPLMESDLVHLMIEALDKRLNRNKVLFRKAHACCVIASSEGYPLEYKSGFEITGLDNIDSKVFLAGATRTSSQLLTSGGRVLGITALGESIEEAREKAYVDIKNINFNGIYYRSDIGKL</sequence>